<proteinExistence type="predicted"/>
<evidence type="ECO:0000313" key="2">
    <source>
        <dbReference type="Proteomes" id="UP000018948"/>
    </source>
</evidence>
<sequence>MEWRVLRTKQGKHRLREARGVRLEWTRACNCGGDWAHRVENQVQELLAMGSSTEPRILKHLAHYEFRTTLEGVTGARLQDEIKCRAGSLMNDHVPDVAKLLDDNLKIDMKVVGIGARIAKYFMDFDRIVD</sequence>
<accession>W2YWX4</accession>
<evidence type="ECO:0000313" key="1">
    <source>
        <dbReference type="EMBL" id="ETP39295.1"/>
    </source>
</evidence>
<gene>
    <name evidence="1" type="ORF">F442_13236</name>
</gene>
<dbReference type="Proteomes" id="UP000018948">
    <property type="component" value="Unassembled WGS sequence"/>
</dbReference>
<dbReference type="AlphaFoldDB" id="W2YWX4"/>
<dbReference type="OrthoDB" id="124620at2759"/>
<reference evidence="1 2" key="1">
    <citation type="submission" date="2013-11" db="EMBL/GenBank/DDBJ databases">
        <title>The Genome Sequence of Phytophthora parasitica P10297.</title>
        <authorList>
            <consortium name="The Broad Institute Genomics Platform"/>
            <person name="Russ C."/>
            <person name="Tyler B."/>
            <person name="Panabieres F."/>
            <person name="Shan W."/>
            <person name="Tripathy S."/>
            <person name="Grunwald N."/>
            <person name="Machado M."/>
            <person name="Johnson C.S."/>
            <person name="Walker B."/>
            <person name="Young S.K."/>
            <person name="Zeng Q."/>
            <person name="Gargeya S."/>
            <person name="Fitzgerald M."/>
            <person name="Haas B."/>
            <person name="Abouelleil A."/>
            <person name="Allen A.W."/>
            <person name="Alvarado L."/>
            <person name="Arachchi H.M."/>
            <person name="Berlin A.M."/>
            <person name="Chapman S.B."/>
            <person name="Gainer-Dewar J."/>
            <person name="Goldberg J."/>
            <person name="Griggs A."/>
            <person name="Gujja S."/>
            <person name="Hansen M."/>
            <person name="Howarth C."/>
            <person name="Imamovic A."/>
            <person name="Ireland A."/>
            <person name="Larimer J."/>
            <person name="McCowan C."/>
            <person name="Murphy C."/>
            <person name="Pearson M."/>
            <person name="Poon T.W."/>
            <person name="Priest M."/>
            <person name="Roberts A."/>
            <person name="Saif S."/>
            <person name="Shea T."/>
            <person name="Sisk P."/>
            <person name="Sykes S."/>
            <person name="Wortman J."/>
            <person name="Nusbaum C."/>
            <person name="Birren B."/>
        </authorList>
    </citation>
    <scope>NUCLEOTIDE SEQUENCE [LARGE SCALE GENOMIC DNA]</scope>
    <source>
        <strain evidence="1 2">P10297</strain>
    </source>
</reference>
<dbReference type="EMBL" id="ANIY01002750">
    <property type="protein sequence ID" value="ETP39295.1"/>
    <property type="molecule type" value="Genomic_DNA"/>
</dbReference>
<protein>
    <submittedName>
        <fullName evidence="1">Uncharacterized protein</fullName>
    </submittedName>
</protein>
<name>W2YWX4_PHYNI</name>
<comment type="caution">
    <text evidence="1">The sequence shown here is derived from an EMBL/GenBank/DDBJ whole genome shotgun (WGS) entry which is preliminary data.</text>
</comment>
<organism evidence="1 2">
    <name type="scientific">Phytophthora nicotianae P10297</name>
    <dbReference type="NCBI Taxonomy" id="1317064"/>
    <lineage>
        <taxon>Eukaryota</taxon>
        <taxon>Sar</taxon>
        <taxon>Stramenopiles</taxon>
        <taxon>Oomycota</taxon>
        <taxon>Peronosporomycetes</taxon>
        <taxon>Peronosporales</taxon>
        <taxon>Peronosporaceae</taxon>
        <taxon>Phytophthora</taxon>
    </lineage>
</organism>